<dbReference type="PIRSF" id="PIRSF005739">
    <property type="entry name" value="O-mtase"/>
    <property type="match status" value="1"/>
</dbReference>
<gene>
    <name evidence="6" type="ORF">A1O9_03948</name>
</gene>
<evidence type="ECO:0000256" key="1">
    <source>
        <dbReference type="ARBA" id="ARBA00022603"/>
    </source>
</evidence>
<dbReference type="OrthoDB" id="1606438at2759"/>
<dbReference type="AlphaFoldDB" id="A0A072PG35"/>
<dbReference type="InterPro" id="IPR036388">
    <property type="entry name" value="WH-like_DNA-bd_sf"/>
</dbReference>
<evidence type="ECO:0000256" key="3">
    <source>
        <dbReference type="ARBA" id="ARBA00022691"/>
    </source>
</evidence>
<accession>A0A072PG35</accession>
<dbReference type="HOGENOM" id="CLU_005533_1_0_1"/>
<dbReference type="PANTHER" id="PTHR43712:SF12">
    <property type="entry name" value="STERIGMATOCYSTIN 8-O-METHYLTRANSFERASE"/>
    <property type="match status" value="1"/>
</dbReference>
<dbReference type="SUPFAM" id="SSF46785">
    <property type="entry name" value="Winged helix' DNA-binding domain"/>
    <property type="match status" value="1"/>
</dbReference>
<keyword evidence="2" id="KW-0808">Transferase</keyword>
<keyword evidence="1" id="KW-0489">Methyltransferase</keyword>
<keyword evidence="7" id="KW-1185">Reference proteome</keyword>
<dbReference type="GeneID" id="25278881"/>
<dbReference type="PANTHER" id="PTHR43712">
    <property type="entry name" value="PUTATIVE (AFU_ORTHOLOGUE AFUA_4G14580)-RELATED"/>
    <property type="match status" value="1"/>
</dbReference>
<evidence type="ECO:0000313" key="7">
    <source>
        <dbReference type="Proteomes" id="UP000027920"/>
    </source>
</evidence>
<reference evidence="6 7" key="1">
    <citation type="submission" date="2013-03" db="EMBL/GenBank/DDBJ databases">
        <title>The Genome Sequence of Exophiala aquamarina CBS 119918.</title>
        <authorList>
            <consortium name="The Broad Institute Genomics Platform"/>
            <person name="Cuomo C."/>
            <person name="de Hoog S."/>
            <person name="Gorbushina A."/>
            <person name="Walker B."/>
            <person name="Young S.K."/>
            <person name="Zeng Q."/>
            <person name="Gargeya S."/>
            <person name="Fitzgerald M."/>
            <person name="Haas B."/>
            <person name="Abouelleil A."/>
            <person name="Allen A.W."/>
            <person name="Alvarado L."/>
            <person name="Arachchi H.M."/>
            <person name="Berlin A.M."/>
            <person name="Chapman S.B."/>
            <person name="Gainer-Dewar J."/>
            <person name="Goldberg J."/>
            <person name="Griggs A."/>
            <person name="Gujja S."/>
            <person name="Hansen M."/>
            <person name="Howarth C."/>
            <person name="Imamovic A."/>
            <person name="Ireland A."/>
            <person name="Larimer J."/>
            <person name="McCowan C."/>
            <person name="Murphy C."/>
            <person name="Pearson M."/>
            <person name="Poon T.W."/>
            <person name="Priest M."/>
            <person name="Roberts A."/>
            <person name="Saif S."/>
            <person name="Shea T."/>
            <person name="Sisk P."/>
            <person name="Sykes S."/>
            <person name="Wortman J."/>
            <person name="Nusbaum C."/>
            <person name="Birren B."/>
        </authorList>
    </citation>
    <scope>NUCLEOTIDE SEQUENCE [LARGE SCALE GENOMIC DNA]</scope>
    <source>
        <strain evidence="6 7">CBS 119918</strain>
    </source>
</reference>
<evidence type="ECO:0000259" key="5">
    <source>
        <dbReference type="Pfam" id="PF00891"/>
    </source>
</evidence>
<keyword evidence="3" id="KW-0949">S-adenosyl-L-methionine</keyword>
<evidence type="ECO:0000256" key="4">
    <source>
        <dbReference type="PIRSR" id="PIRSR005739-1"/>
    </source>
</evidence>
<dbReference type="Pfam" id="PF00891">
    <property type="entry name" value="Methyltransf_2"/>
    <property type="match status" value="1"/>
</dbReference>
<comment type="caution">
    <text evidence="6">The sequence shown here is derived from an EMBL/GenBank/DDBJ whole genome shotgun (WGS) entry which is preliminary data.</text>
</comment>
<protein>
    <recommendedName>
        <fullName evidence="5">O-methyltransferase C-terminal domain-containing protein</fullName>
    </recommendedName>
</protein>
<dbReference type="InterPro" id="IPR036390">
    <property type="entry name" value="WH_DNA-bd_sf"/>
</dbReference>
<evidence type="ECO:0000256" key="2">
    <source>
        <dbReference type="ARBA" id="ARBA00022679"/>
    </source>
</evidence>
<dbReference type="InterPro" id="IPR001077">
    <property type="entry name" value="COMT_C"/>
</dbReference>
<feature type="domain" description="O-methyltransferase C-terminal" evidence="5">
    <location>
        <begin position="149"/>
        <end position="312"/>
    </location>
</feature>
<dbReference type="GO" id="GO:0008171">
    <property type="term" value="F:O-methyltransferase activity"/>
    <property type="evidence" value="ECO:0007669"/>
    <property type="project" value="InterPro"/>
</dbReference>
<organism evidence="6 7">
    <name type="scientific">Exophiala aquamarina CBS 119918</name>
    <dbReference type="NCBI Taxonomy" id="1182545"/>
    <lineage>
        <taxon>Eukaryota</taxon>
        <taxon>Fungi</taxon>
        <taxon>Dikarya</taxon>
        <taxon>Ascomycota</taxon>
        <taxon>Pezizomycotina</taxon>
        <taxon>Eurotiomycetes</taxon>
        <taxon>Chaetothyriomycetidae</taxon>
        <taxon>Chaetothyriales</taxon>
        <taxon>Herpotrichiellaceae</taxon>
        <taxon>Exophiala</taxon>
    </lineage>
</organism>
<dbReference type="Gene3D" id="1.10.10.10">
    <property type="entry name" value="Winged helix-like DNA-binding domain superfamily/Winged helix DNA-binding domain"/>
    <property type="match status" value="1"/>
</dbReference>
<dbReference type="STRING" id="1182545.A0A072PG35"/>
<feature type="active site" description="Proton acceptor" evidence="4">
    <location>
        <position position="239"/>
    </location>
</feature>
<sequence length="340" mass="38451">MAVIVHFNFADHVPEQGHITFGDLATRTQLHVERVRRILRCAVAHRVFCEEPLGYISHSAISKSLLKPGLKAWLGHQFEEMLPSSAKLVDAFEMYPNVDDDRETAFSVAFSGQDRTTYWEVLEKTPWKVKRFCDALEYISTSGGAGDFRTLVSCYDWKKLGAGKLVDVGGSTGRVSIAIAELADPAMDFVIQDLPEVEAEALNTIPENLRERMVFQPHDFFKPQPTLEAHVYMYRQILHDWPDGKVVEILKALIPALNSGDYLLLIESVQPDPQTLPNSIDRLIYAADLLMMAKHNSKERTLDMWKDLLRRASANFVLENVISPEDAGAQGAIIEVRWWL</sequence>
<proteinExistence type="predicted"/>
<dbReference type="VEuPathDB" id="FungiDB:A1O9_03948"/>
<evidence type="ECO:0000313" key="6">
    <source>
        <dbReference type="EMBL" id="KEF59104.1"/>
    </source>
</evidence>
<dbReference type="Proteomes" id="UP000027920">
    <property type="component" value="Unassembled WGS sequence"/>
</dbReference>
<dbReference type="PROSITE" id="PS51683">
    <property type="entry name" value="SAM_OMT_II"/>
    <property type="match status" value="1"/>
</dbReference>
<dbReference type="EMBL" id="AMGV01000003">
    <property type="protein sequence ID" value="KEF59104.1"/>
    <property type="molecule type" value="Genomic_DNA"/>
</dbReference>
<name>A0A072PG35_9EURO</name>
<dbReference type="RefSeq" id="XP_013261694.1">
    <property type="nucleotide sequence ID" value="XM_013406240.1"/>
</dbReference>
<dbReference type="InterPro" id="IPR029063">
    <property type="entry name" value="SAM-dependent_MTases_sf"/>
</dbReference>
<dbReference type="SUPFAM" id="SSF53335">
    <property type="entry name" value="S-adenosyl-L-methionine-dependent methyltransferases"/>
    <property type="match status" value="1"/>
</dbReference>
<dbReference type="InterPro" id="IPR016461">
    <property type="entry name" value="COMT-like"/>
</dbReference>
<dbReference type="GO" id="GO:0032259">
    <property type="term" value="P:methylation"/>
    <property type="evidence" value="ECO:0007669"/>
    <property type="project" value="UniProtKB-KW"/>
</dbReference>
<dbReference type="Gene3D" id="3.40.50.150">
    <property type="entry name" value="Vaccinia Virus protein VP39"/>
    <property type="match status" value="1"/>
</dbReference>